<reference evidence="3 4" key="1">
    <citation type="journal article" date="2019" name="Gigascience">
        <title>Whole-genome sequence of the oriental lung fluke Paragonimus westermani.</title>
        <authorList>
            <person name="Oey H."/>
            <person name="Zakrzewski M."/>
            <person name="Narain K."/>
            <person name="Devi K.R."/>
            <person name="Agatsuma T."/>
            <person name="Nawaratna S."/>
            <person name="Gobert G.N."/>
            <person name="Jones M.K."/>
            <person name="Ragan M.A."/>
            <person name="McManus D.P."/>
            <person name="Krause L."/>
        </authorList>
    </citation>
    <scope>NUCLEOTIDE SEQUENCE [LARGE SCALE GENOMIC DNA]</scope>
    <source>
        <strain evidence="3 4">IND2009</strain>
    </source>
</reference>
<organism evidence="3 4">
    <name type="scientific">Paragonimus westermani</name>
    <dbReference type="NCBI Taxonomy" id="34504"/>
    <lineage>
        <taxon>Eukaryota</taxon>
        <taxon>Metazoa</taxon>
        <taxon>Spiralia</taxon>
        <taxon>Lophotrochozoa</taxon>
        <taxon>Platyhelminthes</taxon>
        <taxon>Trematoda</taxon>
        <taxon>Digenea</taxon>
        <taxon>Plagiorchiida</taxon>
        <taxon>Troglotremata</taxon>
        <taxon>Troglotrematidae</taxon>
        <taxon>Paragonimus</taxon>
    </lineage>
</organism>
<feature type="signal peptide" evidence="2">
    <location>
        <begin position="1"/>
        <end position="16"/>
    </location>
</feature>
<feature type="transmembrane region" description="Helical" evidence="1">
    <location>
        <begin position="32"/>
        <end position="53"/>
    </location>
</feature>
<evidence type="ECO:0000256" key="2">
    <source>
        <dbReference type="SAM" id="SignalP"/>
    </source>
</evidence>
<sequence length="114" mass="13085">MFLFCLLISITRPVKADDVIDQSDNFLNDHKPVLLVIFGLFLVVVSVSLALNCRRTSRLRFARDRHPEASNDVDTSPPLRTAKMSSFTQWQVPIRVLHLYGPYVIRKSLNIFVN</sequence>
<dbReference type="Proteomes" id="UP000324629">
    <property type="component" value="Unassembled WGS sequence"/>
</dbReference>
<proteinExistence type="predicted"/>
<comment type="caution">
    <text evidence="3">The sequence shown here is derived from an EMBL/GenBank/DDBJ whole genome shotgun (WGS) entry which is preliminary data.</text>
</comment>
<accession>A0A5J4NTQ5</accession>
<evidence type="ECO:0000313" key="4">
    <source>
        <dbReference type="Proteomes" id="UP000324629"/>
    </source>
</evidence>
<keyword evidence="1" id="KW-1133">Transmembrane helix</keyword>
<keyword evidence="1" id="KW-0812">Transmembrane</keyword>
<gene>
    <name evidence="3" type="ORF">DEA37_0002859</name>
</gene>
<feature type="chain" id="PRO_5023925026" evidence="2">
    <location>
        <begin position="17"/>
        <end position="114"/>
    </location>
</feature>
<keyword evidence="4" id="KW-1185">Reference proteome</keyword>
<dbReference type="AlphaFoldDB" id="A0A5J4NTQ5"/>
<evidence type="ECO:0000256" key="1">
    <source>
        <dbReference type="SAM" id="Phobius"/>
    </source>
</evidence>
<dbReference type="EMBL" id="QNGE01000935">
    <property type="protein sequence ID" value="KAA3678849.1"/>
    <property type="molecule type" value="Genomic_DNA"/>
</dbReference>
<keyword evidence="2" id="KW-0732">Signal</keyword>
<name>A0A5J4NTQ5_9TREM</name>
<evidence type="ECO:0000313" key="3">
    <source>
        <dbReference type="EMBL" id="KAA3678849.1"/>
    </source>
</evidence>
<keyword evidence="1" id="KW-0472">Membrane</keyword>
<protein>
    <submittedName>
        <fullName evidence="3">Uncharacterized protein</fullName>
    </submittedName>
</protein>